<keyword evidence="3" id="KW-0482">Metalloprotease</keyword>
<dbReference type="NCBIfam" id="TIGR03296">
    <property type="entry name" value="M6dom_TIGR03296"/>
    <property type="match status" value="1"/>
</dbReference>
<keyword evidence="3" id="KW-0378">Hydrolase</keyword>
<reference evidence="3" key="1">
    <citation type="submission" date="2010-07" db="EMBL/GenBank/DDBJ databases">
        <authorList>
            <person name="Muzny D."/>
            <person name="Qin X."/>
            <person name="Deng J."/>
            <person name="Jiang H."/>
            <person name="Liu Y."/>
            <person name="Qu J."/>
            <person name="Song X.-Z."/>
            <person name="Zhang L."/>
            <person name="Thornton R."/>
            <person name="Coyle M."/>
            <person name="Francisco L."/>
            <person name="Jackson L."/>
            <person name="Javaid M."/>
            <person name="Korchina V."/>
            <person name="Kovar C."/>
            <person name="Mata R."/>
            <person name="Mathew T."/>
            <person name="Ngo R."/>
            <person name="Nguyen L."/>
            <person name="Nguyen N."/>
            <person name="Okwuonu G."/>
            <person name="Ongeri F."/>
            <person name="Pham C."/>
            <person name="Simmons D."/>
            <person name="Wilczek-Boney K."/>
            <person name="Hale W."/>
            <person name="Jakkamsetti A."/>
            <person name="Pham P."/>
            <person name="Ruth R."/>
            <person name="San Lucas F."/>
            <person name="Warren J."/>
            <person name="Zhang J."/>
            <person name="Zhao Z."/>
            <person name="Zhou C."/>
            <person name="Zhu D."/>
            <person name="Lee S."/>
            <person name="Bess C."/>
            <person name="Blankenburg K."/>
            <person name="Forbes L."/>
            <person name="Fu Q."/>
            <person name="Gubbala S."/>
            <person name="Hirani K."/>
            <person name="Jayaseelan J.C."/>
            <person name="Lara F."/>
            <person name="Munidasa M."/>
            <person name="Palculict T."/>
            <person name="Patil S."/>
            <person name="Pu L.-L."/>
            <person name="Saada N."/>
            <person name="Tang L."/>
            <person name="Weissenberger G."/>
            <person name="Zhu Y."/>
            <person name="Hemphill L."/>
            <person name="Shang Y."/>
            <person name="Youmans B."/>
            <person name="Ayvaz T."/>
            <person name="Ross M."/>
            <person name="Santibanez J."/>
            <person name="Aqrawi P."/>
            <person name="Gross S."/>
            <person name="Joshi V."/>
            <person name="Fowler G."/>
            <person name="Nazareth L."/>
            <person name="Reid J."/>
            <person name="Worley K."/>
            <person name="Petrosino J."/>
            <person name="Highlander S."/>
            <person name="Gibbs R."/>
        </authorList>
    </citation>
    <scope>NUCLEOTIDE SEQUENCE [LARGE SCALE GENOMIC DNA]</scope>
    <source>
        <strain evidence="3">DSM 16973</strain>
    </source>
</reference>
<evidence type="ECO:0000313" key="4">
    <source>
        <dbReference type="Proteomes" id="UP000004394"/>
    </source>
</evidence>
<dbReference type="OrthoDB" id="9813478at2"/>
<dbReference type="AlphaFoldDB" id="E0NR33"/>
<gene>
    <name evidence="3" type="ORF">HMPREF0658_0634</name>
</gene>
<dbReference type="eggNOG" id="COG4412">
    <property type="taxonomic scope" value="Bacteria"/>
</dbReference>
<dbReference type="Proteomes" id="UP000004394">
    <property type="component" value="Unassembled WGS sequence"/>
</dbReference>
<dbReference type="GO" id="GO:0008237">
    <property type="term" value="F:metallopeptidase activity"/>
    <property type="evidence" value="ECO:0007669"/>
    <property type="project" value="UniProtKB-KW"/>
</dbReference>
<protein>
    <submittedName>
        <fullName evidence="3">M6 family metalloprotease domain protein</fullName>
        <ecNumber evidence="3">3.4.24.-</ecNumber>
    </submittedName>
</protein>
<dbReference type="EC" id="3.4.24.-" evidence="3"/>
<feature type="domain" description="Peptidase M6-like" evidence="2">
    <location>
        <begin position="136"/>
        <end position="377"/>
    </location>
</feature>
<dbReference type="BioCyc" id="PMAR862515-HMP:GMOO-647-MONOMER"/>
<accession>E0NR33</accession>
<dbReference type="Pfam" id="PF05547">
    <property type="entry name" value="Peptidase_M6"/>
    <property type="match status" value="1"/>
</dbReference>
<sequence length="596" mass="66501">MKKLLLFFALLAVSVSVKAAKAQSGTVTVKQSDGSLIRVILHGDEHFSYSTTDDGVLLVQEGNSYYIAKVKQDGTLASTAILAHDTQTRNAEEVLAIEKQDKSRFYAYMDSMAERFLSTRAVPAANPPLFPHTGSPKAIVILVEFQDVPFTLTNPRKSFYQYLNGEGKPVNYGHNEDRNHGSVKQYFTDMSFGTYTPQFDVYGPVKLSQPLKHYGGDVGGVKDVNVRDMVTEACTLMDDSLDFSRYDSNHDGYADLVYLIYSGYSQSINGNSTDCIWPKVFSVPERIYDGVKVARAGLNNELIGFPGAFKKSPLQRINGIGLFCHEFSHCMGLPDFYPTYAPARGDNQGMEDWSLMDGGEYVNNGYTPTAYTAWEREAFDWMSVETLSETTNAINIQPIDKGGKAYRIVNDNDASGNEYFMMENIQQTGWNEKQRGHGLLIYHVNYDSYLFSLTANAVNNIKGKPRMTVVPADGLLNSSYVETNRDKLFAQYKGDPFPGTSGIHTFNDAMNLPNIKPYHGSKWDKSLTGITEDTHSGLVTFNFIKGTPTAIDMPTTGNDVENDRRIFTLDGRYMGTDITRLPKGIYIRNKEKIVIP</sequence>
<dbReference type="PANTHER" id="PTHR41775:SF1">
    <property type="entry name" value="PEPTIDASE M6-LIKE DOMAIN-CONTAINING PROTEIN"/>
    <property type="match status" value="1"/>
</dbReference>
<dbReference type="GO" id="GO:0006508">
    <property type="term" value="P:proteolysis"/>
    <property type="evidence" value="ECO:0007669"/>
    <property type="project" value="UniProtKB-KW"/>
</dbReference>
<name>E0NR33_9BACT</name>
<keyword evidence="3" id="KW-0645">Protease</keyword>
<dbReference type="EMBL" id="AEEI01000021">
    <property type="protein sequence ID" value="EFM02553.1"/>
    <property type="molecule type" value="Genomic_DNA"/>
</dbReference>
<evidence type="ECO:0000256" key="1">
    <source>
        <dbReference type="SAM" id="SignalP"/>
    </source>
</evidence>
<keyword evidence="4" id="KW-1185">Reference proteome</keyword>
<dbReference type="STRING" id="862515.HMPREF0658_0634"/>
<evidence type="ECO:0000259" key="2">
    <source>
        <dbReference type="Pfam" id="PF05547"/>
    </source>
</evidence>
<feature type="chain" id="PRO_5003138202" evidence="1">
    <location>
        <begin position="20"/>
        <end position="596"/>
    </location>
</feature>
<organism evidence="3 4">
    <name type="scientific">Hoylesella marshii DSM 16973 = JCM 13450</name>
    <dbReference type="NCBI Taxonomy" id="862515"/>
    <lineage>
        <taxon>Bacteria</taxon>
        <taxon>Pseudomonadati</taxon>
        <taxon>Bacteroidota</taxon>
        <taxon>Bacteroidia</taxon>
        <taxon>Bacteroidales</taxon>
        <taxon>Prevotellaceae</taxon>
        <taxon>Hoylesella</taxon>
    </lineage>
</organism>
<dbReference type="RefSeq" id="WP_006948429.1">
    <property type="nucleotide sequence ID" value="NZ_BAJI01000001.1"/>
</dbReference>
<dbReference type="PANTHER" id="PTHR41775">
    <property type="entry name" value="SECRETED PROTEIN-RELATED"/>
    <property type="match status" value="1"/>
</dbReference>
<dbReference type="InterPro" id="IPR008757">
    <property type="entry name" value="Peptidase_M6-like_domain"/>
</dbReference>
<feature type="signal peptide" evidence="1">
    <location>
        <begin position="1"/>
        <end position="19"/>
    </location>
</feature>
<proteinExistence type="predicted"/>
<dbReference type="HOGENOM" id="CLU_016256_0_0_10"/>
<evidence type="ECO:0000313" key="3">
    <source>
        <dbReference type="EMBL" id="EFM02553.1"/>
    </source>
</evidence>
<keyword evidence="1" id="KW-0732">Signal</keyword>
<comment type="caution">
    <text evidence="3">The sequence shown here is derived from an EMBL/GenBank/DDBJ whole genome shotgun (WGS) entry which is preliminary data.</text>
</comment>